<organism evidence="2 3">
    <name type="scientific">Altererythrobacter xiamenensis</name>
    <dbReference type="NCBI Taxonomy" id="1316679"/>
    <lineage>
        <taxon>Bacteria</taxon>
        <taxon>Pseudomonadati</taxon>
        <taxon>Pseudomonadota</taxon>
        <taxon>Alphaproteobacteria</taxon>
        <taxon>Sphingomonadales</taxon>
        <taxon>Erythrobacteraceae</taxon>
        <taxon>Altererythrobacter</taxon>
    </lineage>
</organism>
<dbReference type="AlphaFoldDB" id="A0A1Y6FI41"/>
<accession>A0A1Y6FI41</accession>
<dbReference type="Proteomes" id="UP000194420">
    <property type="component" value="Unassembled WGS sequence"/>
</dbReference>
<keyword evidence="3" id="KW-1185">Reference proteome</keyword>
<dbReference type="InterPro" id="IPR038740">
    <property type="entry name" value="BioF2-like_GNAT_dom"/>
</dbReference>
<evidence type="ECO:0000313" key="2">
    <source>
        <dbReference type="EMBL" id="SMQ74668.1"/>
    </source>
</evidence>
<dbReference type="Pfam" id="PF13480">
    <property type="entry name" value="Acetyltransf_6"/>
    <property type="match status" value="1"/>
</dbReference>
<dbReference type="InterPro" id="IPR050644">
    <property type="entry name" value="PG_Glycine_Bridge_Synth"/>
</dbReference>
<dbReference type="RefSeq" id="WP_086438678.1">
    <property type="nucleotide sequence ID" value="NZ_FXWG01000003.1"/>
</dbReference>
<protein>
    <submittedName>
        <fullName evidence="2">FemAB-related protein, PEP-CTERM system-associated</fullName>
    </submittedName>
</protein>
<dbReference type="EMBL" id="FXWG01000003">
    <property type="protein sequence ID" value="SMQ74668.1"/>
    <property type="molecule type" value="Genomic_DNA"/>
</dbReference>
<dbReference type="PANTHER" id="PTHR36174">
    <property type="entry name" value="LIPID II:GLYCINE GLYCYLTRANSFERASE"/>
    <property type="match status" value="1"/>
</dbReference>
<dbReference type="InterPro" id="IPR017469">
    <property type="entry name" value="PEP-CTERM_FemAB-rel"/>
</dbReference>
<dbReference type="NCBIfam" id="TIGR03019">
    <property type="entry name" value="pepcterm_femAB"/>
    <property type="match status" value="1"/>
</dbReference>
<dbReference type="InterPro" id="IPR016181">
    <property type="entry name" value="Acyl_CoA_acyltransferase"/>
</dbReference>
<reference evidence="3" key="1">
    <citation type="submission" date="2017-04" db="EMBL/GenBank/DDBJ databases">
        <authorList>
            <person name="Varghese N."/>
            <person name="Submissions S."/>
        </authorList>
    </citation>
    <scope>NUCLEOTIDE SEQUENCE [LARGE SCALE GENOMIC DNA]</scope>
</reference>
<evidence type="ECO:0000313" key="3">
    <source>
        <dbReference type="Proteomes" id="UP000194420"/>
    </source>
</evidence>
<evidence type="ECO:0000259" key="1">
    <source>
        <dbReference type="Pfam" id="PF13480"/>
    </source>
</evidence>
<feature type="domain" description="BioF2-like acetyltransferase" evidence="1">
    <location>
        <begin position="160"/>
        <end position="294"/>
    </location>
</feature>
<dbReference type="Gene3D" id="3.40.630.30">
    <property type="match status" value="1"/>
</dbReference>
<sequence length="353" mass="38553">MNAPLRHSTRIRAIDLSDPNETSRIEGFVRDNGGSLFQRPLWLQAVERGTGQAATGLVAEKLGTVTGWLPLSSVQSPLFGRALVSSGFGVGGGVLAVGPDTGEALCRAVQEYAVRTSHASIELRGGAIPADWDSWDDRHANFAADLADDEEAQLLWVPRKQRADIRKSLDTDLTVTTGSDEPHRAAHYAIYAASVHNLGTPVFPRSLFDAMLDAFGDNADILTVHHAGEPIASVLSFYHRETVMPFWGGGVFAARALKANERMYYELMLHARRRGMTRFDFGRSKTGSGPFKYKKNWGFEPEALTYGLWSAPGSEPRDLDPTDASYAAKIALWKKLPLRVANLIGPHIARGLA</sequence>
<dbReference type="OrthoDB" id="9773932at2"/>
<name>A0A1Y6FI41_9SPHN</name>
<dbReference type="PANTHER" id="PTHR36174:SF1">
    <property type="entry name" value="LIPID II:GLYCINE GLYCYLTRANSFERASE"/>
    <property type="match status" value="1"/>
</dbReference>
<gene>
    <name evidence="2" type="ORF">SAMN06297468_2847</name>
</gene>
<dbReference type="SUPFAM" id="SSF55729">
    <property type="entry name" value="Acyl-CoA N-acyltransferases (Nat)"/>
    <property type="match status" value="1"/>
</dbReference>
<proteinExistence type="predicted"/>